<feature type="chain" id="PRO_5043484387" description="CFEM domain-containing protein" evidence="6">
    <location>
        <begin position="21"/>
        <end position="205"/>
    </location>
</feature>
<comment type="caution">
    <text evidence="5">Lacks conserved residue(s) required for the propagation of feature annotation.</text>
</comment>
<feature type="signal peptide" evidence="6">
    <location>
        <begin position="1"/>
        <end position="20"/>
    </location>
</feature>
<protein>
    <recommendedName>
        <fullName evidence="7">CFEM domain-containing protein</fullName>
    </recommendedName>
</protein>
<keyword evidence="4" id="KW-1015">Disulfide bond</keyword>
<dbReference type="InterPro" id="IPR008427">
    <property type="entry name" value="Extracellular_membr_CFEM_dom"/>
</dbReference>
<evidence type="ECO:0000256" key="4">
    <source>
        <dbReference type="ARBA" id="ARBA00023157"/>
    </source>
</evidence>
<dbReference type="RefSeq" id="XP_064854221.1">
    <property type="nucleotide sequence ID" value="XM_064998149.1"/>
</dbReference>
<reference evidence="8 9" key="1">
    <citation type="journal article" date="2023" name="Elife">
        <title>Identification of key yeast species and microbe-microbe interactions impacting larval growth of Drosophila in the wild.</title>
        <authorList>
            <person name="Mure A."/>
            <person name="Sugiura Y."/>
            <person name="Maeda R."/>
            <person name="Honda K."/>
            <person name="Sakurai N."/>
            <person name="Takahashi Y."/>
            <person name="Watada M."/>
            <person name="Katoh T."/>
            <person name="Gotoh A."/>
            <person name="Gotoh Y."/>
            <person name="Taniguchi I."/>
            <person name="Nakamura K."/>
            <person name="Hayashi T."/>
            <person name="Katayama T."/>
            <person name="Uemura T."/>
            <person name="Hattori Y."/>
        </authorList>
    </citation>
    <scope>NUCLEOTIDE SEQUENCE [LARGE SCALE GENOMIC DNA]</scope>
    <source>
        <strain evidence="8 9">SC-9</strain>
    </source>
</reference>
<evidence type="ECO:0000259" key="7">
    <source>
        <dbReference type="PROSITE" id="PS52012"/>
    </source>
</evidence>
<evidence type="ECO:0000313" key="9">
    <source>
        <dbReference type="Proteomes" id="UP001360560"/>
    </source>
</evidence>
<comment type="subcellular location">
    <subcellularLocation>
        <location evidence="1">Secreted</location>
    </subcellularLocation>
</comment>
<dbReference type="AlphaFoldDB" id="A0AAV5QQL1"/>
<comment type="caution">
    <text evidence="8">The sequence shown here is derived from an EMBL/GenBank/DDBJ whole genome shotgun (WGS) entry which is preliminary data.</text>
</comment>
<evidence type="ECO:0000256" key="3">
    <source>
        <dbReference type="ARBA" id="ARBA00022729"/>
    </source>
</evidence>
<organism evidence="8 9">
    <name type="scientific">Saccharomycopsis crataegensis</name>
    <dbReference type="NCBI Taxonomy" id="43959"/>
    <lineage>
        <taxon>Eukaryota</taxon>
        <taxon>Fungi</taxon>
        <taxon>Dikarya</taxon>
        <taxon>Ascomycota</taxon>
        <taxon>Saccharomycotina</taxon>
        <taxon>Saccharomycetes</taxon>
        <taxon>Saccharomycopsidaceae</taxon>
        <taxon>Saccharomycopsis</taxon>
    </lineage>
</organism>
<gene>
    <name evidence="8" type="ORF">DASC09_045500</name>
</gene>
<sequence>MKSFNFISIFLLLLSSLVKAYSSPPACVLACVSQQVRNSGQYTFNQQASICSNLGNAIISCFSSTCPNNGASAATSYFKSLCGNNLGGNSTNSSSSISSTSTTSSATSSTMISSKYSSTVMIYGNETSNEYSKTTLSNENTSAATSTGSFEVQTTKATEDVSSSQYDTATTSKYETTSSIHTNIAMQLGEASLVTLILGFFFSLL</sequence>
<keyword evidence="9" id="KW-1185">Reference proteome</keyword>
<keyword evidence="2" id="KW-0964">Secreted</keyword>
<dbReference type="PROSITE" id="PS52012">
    <property type="entry name" value="CFEM"/>
    <property type="match status" value="1"/>
</dbReference>
<evidence type="ECO:0000256" key="6">
    <source>
        <dbReference type="SAM" id="SignalP"/>
    </source>
</evidence>
<evidence type="ECO:0000256" key="1">
    <source>
        <dbReference type="ARBA" id="ARBA00004613"/>
    </source>
</evidence>
<dbReference type="GeneID" id="90075200"/>
<accession>A0AAV5QQL1</accession>
<keyword evidence="3 6" id="KW-0732">Signal</keyword>
<evidence type="ECO:0000256" key="2">
    <source>
        <dbReference type="ARBA" id="ARBA00022525"/>
    </source>
</evidence>
<dbReference type="EMBL" id="BTFZ01000011">
    <property type="protein sequence ID" value="GMM37225.1"/>
    <property type="molecule type" value="Genomic_DNA"/>
</dbReference>
<evidence type="ECO:0000313" key="8">
    <source>
        <dbReference type="EMBL" id="GMM37225.1"/>
    </source>
</evidence>
<proteinExistence type="predicted"/>
<feature type="domain" description="CFEM" evidence="7">
    <location>
        <begin position="1"/>
        <end position="109"/>
    </location>
</feature>
<dbReference type="Pfam" id="PF05730">
    <property type="entry name" value="CFEM"/>
    <property type="match status" value="1"/>
</dbReference>
<dbReference type="GO" id="GO:0005576">
    <property type="term" value="C:extracellular region"/>
    <property type="evidence" value="ECO:0007669"/>
    <property type="project" value="UniProtKB-SubCell"/>
</dbReference>
<evidence type="ECO:0000256" key="5">
    <source>
        <dbReference type="PROSITE-ProRule" id="PRU01356"/>
    </source>
</evidence>
<dbReference type="Proteomes" id="UP001360560">
    <property type="component" value="Unassembled WGS sequence"/>
</dbReference>
<name>A0AAV5QQL1_9ASCO</name>